<accession>A0ACC2M8F4</accession>
<dbReference type="Proteomes" id="UP001234297">
    <property type="component" value="Chromosome 5"/>
</dbReference>
<reference evidence="1 2" key="1">
    <citation type="journal article" date="2022" name="Hortic Res">
        <title>A haplotype resolved chromosomal level avocado genome allows analysis of novel avocado genes.</title>
        <authorList>
            <person name="Nath O."/>
            <person name="Fletcher S.J."/>
            <person name="Hayward A."/>
            <person name="Shaw L.M."/>
            <person name="Masouleh A.K."/>
            <person name="Furtado A."/>
            <person name="Henry R.J."/>
            <person name="Mitter N."/>
        </authorList>
    </citation>
    <scope>NUCLEOTIDE SEQUENCE [LARGE SCALE GENOMIC DNA]</scope>
    <source>
        <strain evidence="2">cv. Hass</strain>
    </source>
</reference>
<dbReference type="EMBL" id="CM056813">
    <property type="protein sequence ID" value="KAJ8641935.1"/>
    <property type="molecule type" value="Genomic_DNA"/>
</dbReference>
<proteinExistence type="predicted"/>
<sequence>MVSADAPVLLAKACELFIMELTLISWLHAEEEKRRTVRRSDLEDAIRHKETFHFLDDAIPKDEMKEEGLDGNWLRTESFPNDRTEFPLMPANPIDQALGEDFMSRLQEIFQQPMVQQVPMSNFIPPTVYGPPQDFMSRPQEIFHQSMIQQPLMSTLNPITLPELPQELVLDGNWVSTESFPNHGMSFPLMPASPINQALGEDFMSRSQEIFLPSMIQQPLMSTLTPTTVYEPTQEIFQQAMQATVYDPLHEIFQQPMQQPLVSTLTPAIVYEPAQEIFQQSMIQQPLMSTMTPAAAYELPQPYTGSMPPDLMGQGPDRT</sequence>
<evidence type="ECO:0000313" key="1">
    <source>
        <dbReference type="EMBL" id="KAJ8641935.1"/>
    </source>
</evidence>
<name>A0ACC2M8F4_PERAE</name>
<evidence type="ECO:0000313" key="2">
    <source>
        <dbReference type="Proteomes" id="UP001234297"/>
    </source>
</evidence>
<gene>
    <name evidence="1" type="ORF">MRB53_018629</name>
</gene>
<comment type="caution">
    <text evidence="1">The sequence shown here is derived from an EMBL/GenBank/DDBJ whole genome shotgun (WGS) entry which is preliminary data.</text>
</comment>
<organism evidence="1 2">
    <name type="scientific">Persea americana</name>
    <name type="common">Avocado</name>
    <dbReference type="NCBI Taxonomy" id="3435"/>
    <lineage>
        <taxon>Eukaryota</taxon>
        <taxon>Viridiplantae</taxon>
        <taxon>Streptophyta</taxon>
        <taxon>Embryophyta</taxon>
        <taxon>Tracheophyta</taxon>
        <taxon>Spermatophyta</taxon>
        <taxon>Magnoliopsida</taxon>
        <taxon>Magnoliidae</taxon>
        <taxon>Laurales</taxon>
        <taxon>Lauraceae</taxon>
        <taxon>Persea</taxon>
    </lineage>
</organism>
<keyword evidence="2" id="KW-1185">Reference proteome</keyword>
<protein>
    <submittedName>
        <fullName evidence="1">Uncharacterized protein</fullName>
    </submittedName>
</protein>